<name>A0A8D8XZW9_9HEMI</name>
<keyword evidence="1" id="KW-0812">Transmembrane</keyword>
<keyword evidence="1" id="KW-1133">Transmembrane helix</keyword>
<proteinExistence type="predicted"/>
<protein>
    <submittedName>
        <fullName evidence="2">Uncharacterized protein</fullName>
    </submittedName>
</protein>
<dbReference type="AlphaFoldDB" id="A0A8D8XZW9"/>
<evidence type="ECO:0000256" key="1">
    <source>
        <dbReference type="SAM" id="Phobius"/>
    </source>
</evidence>
<keyword evidence="1" id="KW-0472">Membrane</keyword>
<organism evidence="2">
    <name type="scientific">Cacopsylla melanoneura</name>
    <dbReference type="NCBI Taxonomy" id="428564"/>
    <lineage>
        <taxon>Eukaryota</taxon>
        <taxon>Metazoa</taxon>
        <taxon>Ecdysozoa</taxon>
        <taxon>Arthropoda</taxon>
        <taxon>Hexapoda</taxon>
        <taxon>Insecta</taxon>
        <taxon>Pterygota</taxon>
        <taxon>Neoptera</taxon>
        <taxon>Paraneoptera</taxon>
        <taxon>Hemiptera</taxon>
        <taxon>Sternorrhyncha</taxon>
        <taxon>Psylloidea</taxon>
        <taxon>Psyllidae</taxon>
        <taxon>Psyllinae</taxon>
        <taxon>Cacopsylla</taxon>
    </lineage>
</organism>
<dbReference type="EMBL" id="HBUF01353320">
    <property type="protein sequence ID" value="CAG6715577.1"/>
    <property type="molecule type" value="Transcribed_RNA"/>
</dbReference>
<sequence length="106" mass="12002">MCFVYGAEPPLYLFSLEHCLPISVHHYLMLACVSIWVNSTYSTKKKVIRAMCLGIKFQFSVEFTRMLILTFACASDEKKKMKHFSPCDRCDVLLTSAITGQILGQG</sequence>
<accession>A0A8D8XZW9</accession>
<feature type="transmembrane region" description="Helical" evidence="1">
    <location>
        <begin position="20"/>
        <end position="41"/>
    </location>
</feature>
<evidence type="ECO:0000313" key="2">
    <source>
        <dbReference type="EMBL" id="CAG6715577.1"/>
    </source>
</evidence>
<reference evidence="2" key="1">
    <citation type="submission" date="2021-05" db="EMBL/GenBank/DDBJ databases">
        <authorList>
            <person name="Alioto T."/>
            <person name="Alioto T."/>
            <person name="Gomez Garrido J."/>
        </authorList>
    </citation>
    <scope>NUCLEOTIDE SEQUENCE</scope>
</reference>